<sequence>MTSGVLSLRWRRCVITLSLLIWQVF</sequence>
<protein>
    <submittedName>
        <fullName evidence="1">Uncharacterized protein</fullName>
    </submittedName>
</protein>
<proteinExistence type="predicted"/>
<accession>A0A0A9GBR8</accession>
<name>A0A0A9GBR8_ARUDO</name>
<reference evidence="1" key="2">
    <citation type="journal article" date="2015" name="Data Brief">
        <title>Shoot transcriptome of the giant reed, Arundo donax.</title>
        <authorList>
            <person name="Barrero R.A."/>
            <person name="Guerrero F.D."/>
            <person name="Moolhuijzen P."/>
            <person name="Goolsby J.A."/>
            <person name="Tidwell J."/>
            <person name="Bellgard S.E."/>
            <person name="Bellgard M.I."/>
        </authorList>
    </citation>
    <scope>NUCLEOTIDE SEQUENCE</scope>
    <source>
        <tissue evidence="1">Shoot tissue taken approximately 20 cm above the soil surface</tissue>
    </source>
</reference>
<dbReference type="AlphaFoldDB" id="A0A0A9GBR8"/>
<reference evidence="1" key="1">
    <citation type="submission" date="2014-09" db="EMBL/GenBank/DDBJ databases">
        <authorList>
            <person name="Magalhaes I.L.F."/>
            <person name="Oliveira U."/>
            <person name="Santos F.R."/>
            <person name="Vidigal T.H.D.A."/>
            <person name="Brescovit A.D."/>
            <person name="Santos A.J."/>
        </authorList>
    </citation>
    <scope>NUCLEOTIDE SEQUENCE</scope>
    <source>
        <tissue evidence="1">Shoot tissue taken approximately 20 cm above the soil surface</tissue>
    </source>
</reference>
<evidence type="ECO:0000313" key="1">
    <source>
        <dbReference type="EMBL" id="JAE19991.1"/>
    </source>
</evidence>
<dbReference type="EMBL" id="GBRH01177905">
    <property type="protein sequence ID" value="JAE19991.1"/>
    <property type="molecule type" value="Transcribed_RNA"/>
</dbReference>
<organism evidence="1">
    <name type="scientific">Arundo donax</name>
    <name type="common">Giant reed</name>
    <name type="synonym">Donax arundinaceus</name>
    <dbReference type="NCBI Taxonomy" id="35708"/>
    <lineage>
        <taxon>Eukaryota</taxon>
        <taxon>Viridiplantae</taxon>
        <taxon>Streptophyta</taxon>
        <taxon>Embryophyta</taxon>
        <taxon>Tracheophyta</taxon>
        <taxon>Spermatophyta</taxon>
        <taxon>Magnoliopsida</taxon>
        <taxon>Liliopsida</taxon>
        <taxon>Poales</taxon>
        <taxon>Poaceae</taxon>
        <taxon>PACMAD clade</taxon>
        <taxon>Arundinoideae</taxon>
        <taxon>Arundineae</taxon>
        <taxon>Arundo</taxon>
    </lineage>
</organism>